<feature type="transmembrane region" description="Helical" evidence="6">
    <location>
        <begin position="63"/>
        <end position="81"/>
    </location>
</feature>
<keyword evidence="4 6" id="KW-1133">Transmembrane helix</keyword>
<feature type="transmembrane region" description="Helical" evidence="6">
    <location>
        <begin position="210"/>
        <end position="229"/>
    </location>
</feature>
<evidence type="ECO:0000256" key="5">
    <source>
        <dbReference type="ARBA" id="ARBA00023136"/>
    </source>
</evidence>
<proteinExistence type="predicted"/>
<name>A0A437NW70_9HYPH</name>
<comment type="caution">
    <text evidence="7">The sequence shown here is derived from an EMBL/GenBank/DDBJ whole genome shotgun (WGS) entry which is preliminary data.</text>
</comment>
<dbReference type="InterPro" id="IPR001851">
    <property type="entry name" value="ABC_transp_permease"/>
</dbReference>
<gene>
    <name evidence="7" type="ORF">EOE48_24055</name>
</gene>
<evidence type="ECO:0000256" key="1">
    <source>
        <dbReference type="ARBA" id="ARBA00004651"/>
    </source>
</evidence>
<dbReference type="Proteomes" id="UP000286997">
    <property type="component" value="Unassembled WGS sequence"/>
</dbReference>
<evidence type="ECO:0000256" key="6">
    <source>
        <dbReference type="SAM" id="Phobius"/>
    </source>
</evidence>
<evidence type="ECO:0000256" key="3">
    <source>
        <dbReference type="ARBA" id="ARBA00022692"/>
    </source>
</evidence>
<evidence type="ECO:0000313" key="7">
    <source>
        <dbReference type="EMBL" id="RVU14260.1"/>
    </source>
</evidence>
<sequence length="332" mass="34186">MTTLGPRRVHPAEILPWLALAALPWIAPDHVLLGSQIAILALFALSLDLLVGHAGLVSLGHAAFFGLGAYAAALLALHGWSEPLTGLAAGGLVAGLAAALVAPLVVRVHGLAQLMVTLGLGLMLHEAASRARVLTGGDDGLSGFDLSPVLGLFPFDLYGFTAYGYALAVLAAGFLFYTRLAASPFGYALRGLKQNPARMAALGTDGRRRLIQGFVVAAVLAGIAGALLAQTTQSVALESLSFHRSAEVLIVLCLGGTGGRYGGLVGALVYMAARDWLSALSPHYWTGWLGAAMMLTVLVVPGGLGGVARRLHGRLPRLHRATGTRVAAGGES</sequence>
<comment type="subcellular location">
    <subcellularLocation>
        <location evidence="1">Cell membrane</location>
        <topology evidence="1">Multi-pass membrane protein</topology>
    </subcellularLocation>
</comment>
<evidence type="ECO:0000256" key="4">
    <source>
        <dbReference type="ARBA" id="ARBA00022989"/>
    </source>
</evidence>
<dbReference type="PANTHER" id="PTHR30482">
    <property type="entry name" value="HIGH-AFFINITY BRANCHED-CHAIN AMINO ACID TRANSPORT SYSTEM PERMEASE"/>
    <property type="match status" value="1"/>
</dbReference>
<dbReference type="PANTHER" id="PTHR30482:SF17">
    <property type="entry name" value="ABC TRANSPORTER ATP-BINDING PROTEIN"/>
    <property type="match status" value="1"/>
</dbReference>
<dbReference type="InterPro" id="IPR043428">
    <property type="entry name" value="LivM-like"/>
</dbReference>
<evidence type="ECO:0000313" key="8">
    <source>
        <dbReference type="Proteomes" id="UP000286997"/>
    </source>
</evidence>
<dbReference type="EMBL" id="SACP01000033">
    <property type="protein sequence ID" value="RVU14260.1"/>
    <property type="molecule type" value="Genomic_DNA"/>
</dbReference>
<organism evidence="7 8">
    <name type="scientific">Methylobacterium oryzihabitans</name>
    <dbReference type="NCBI Taxonomy" id="2499852"/>
    <lineage>
        <taxon>Bacteria</taxon>
        <taxon>Pseudomonadati</taxon>
        <taxon>Pseudomonadota</taxon>
        <taxon>Alphaproteobacteria</taxon>
        <taxon>Hyphomicrobiales</taxon>
        <taxon>Methylobacteriaceae</taxon>
        <taxon>Methylobacterium</taxon>
    </lineage>
</organism>
<dbReference type="GO" id="GO:0005886">
    <property type="term" value="C:plasma membrane"/>
    <property type="evidence" value="ECO:0007669"/>
    <property type="project" value="UniProtKB-SubCell"/>
</dbReference>
<dbReference type="GO" id="GO:0015658">
    <property type="term" value="F:branched-chain amino acid transmembrane transporter activity"/>
    <property type="evidence" value="ECO:0007669"/>
    <property type="project" value="InterPro"/>
</dbReference>
<dbReference type="AlphaFoldDB" id="A0A437NW70"/>
<keyword evidence="8" id="KW-1185">Reference proteome</keyword>
<feature type="transmembrane region" description="Helical" evidence="6">
    <location>
        <begin position="33"/>
        <end position="51"/>
    </location>
</feature>
<feature type="transmembrane region" description="Helical" evidence="6">
    <location>
        <begin position="87"/>
        <end position="106"/>
    </location>
</feature>
<keyword evidence="5 6" id="KW-0472">Membrane</keyword>
<dbReference type="RefSeq" id="WP_127733423.1">
    <property type="nucleotide sequence ID" value="NZ_SACP01000033.1"/>
</dbReference>
<feature type="transmembrane region" description="Helical" evidence="6">
    <location>
        <begin position="249"/>
        <end position="273"/>
    </location>
</feature>
<dbReference type="OrthoDB" id="7917346at2"/>
<keyword evidence="3 6" id="KW-0812">Transmembrane</keyword>
<accession>A0A437NW70</accession>
<reference evidence="7 8" key="1">
    <citation type="submission" date="2019-01" db="EMBL/GenBank/DDBJ databases">
        <authorList>
            <person name="Chen W.-M."/>
        </authorList>
    </citation>
    <scope>NUCLEOTIDE SEQUENCE [LARGE SCALE GENOMIC DNA]</scope>
    <source>
        <strain evidence="7 8">TER-1</strain>
    </source>
</reference>
<feature type="transmembrane region" description="Helical" evidence="6">
    <location>
        <begin position="157"/>
        <end position="177"/>
    </location>
</feature>
<protein>
    <submittedName>
        <fullName evidence="7">Branched-chain amino acid ABC transporter permease</fullName>
    </submittedName>
</protein>
<dbReference type="Pfam" id="PF02653">
    <property type="entry name" value="BPD_transp_2"/>
    <property type="match status" value="1"/>
</dbReference>
<evidence type="ECO:0000256" key="2">
    <source>
        <dbReference type="ARBA" id="ARBA00022475"/>
    </source>
</evidence>
<keyword evidence="2" id="KW-1003">Cell membrane</keyword>
<feature type="transmembrane region" description="Helical" evidence="6">
    <location>
        <begin position="285"/>
        <end position="308"/>
    </location>
</feature>
<dbReference type="CDD" id="cd06581">
    <property type="entry name" value="TM_PBP1_LivM_like"/>
    <property type="match status" value="1"/>
</dbReference>